<dbReference type="PANTHER" id="PTHR20861:SF6">
    <property type="entry name" value="BETA-RIBOFURANOSYLPHENOL 5'-PHOSPHATE SYNTHASE"/>
    <property type="match status" value="1"/>
</dbReference>
<protein>
    <recommendedName>
        <fullName evidence="2">Beta-ribofuranosylaminobenzene 5'-phosphate synthase</fullName>
        <shortName evidence="2">Beta-RFA-P synthase</shortName>
        <ecNumber evidence="2">2.4.2.54</ecNumber>
    </recommendedName>
</protein>
<evidence type="ECO:0000256" key="3">
    <source>
        <dbReference type="SAM" id="MobiDB-lite"/>
    </source>
</evidence>
<gene>
    <name evidence="5" type="ORF">J07HQW2_01837</name>
</gene>
<comment type="pathway">
    <text evidence="2">Cofactor biosynthesis; 5,6,7,8-tetrahydromethanopterin biosynthesis.</text>
</comment>
<proteinExistence type="inferred from homology"/>
<comment type="subunit">
    <text evidence="2">Homodimer.</text>
</comment>
<dbReference type="AlphaFoldDB" id="U1PNU6"/>
<dbReference type="InterPro" id="IPR020568">
    <property type="entry name" value="Ribosomal_Su5_D2-typ_SF"/>
</dbReference>
<evidence type="ECO:0000313" key="6">
    <source>
        <dbReference type="Proteomes" id="UP000030710"/>
    </source>
</evidence>
<dbReference type="SUPFAM" id="SSF54211">
    <property type="entry name" value="Ribosomal protein S5 domain 2-like"/>
    <property type="match status" value="1"/>
</dbReference>
<dbReference type="HOGENOM" id="CLU_061764_0_0_2"/>
<evidence type="ECO:0000256" key="2">
    <source>
        <dbReference type="PIRNR" id="PIRNR004884"/>
    </source>
</evidence>
<dbReference type="EC" id="2.4.2.54" evidence="2"/>
<organism evidence="5 6">
    <name type="scientific">Haloquadratum walsbyi J07HQW2</name>
    <dbReference type="NCBI Taxonomy" id="1238425"/>
    <lineage>
        <taxon>Archaea</taxon>
        <taxon>Methanobacteriati</taxon>
        <taxon>Methanobacteriota</taxon>
        <taxon>Stenosarchaea group</taxon>
        <taxon>Halobacteria</taxon>
        <taxon>Halobacteriales</taxon>
        <taxon>Haloferacaceae</taxon>
        <taxon>Haloquadratum</taxon>
    </lineage>
</organism>
<evidence type="ECO:0000259" key="4">
    <source>
        <dbReference type="Pfam" id="PF00288"/>
    </source>
</evidence>
<keyword evidence="1 2" id="KW-0808">Transferase</keyword>
<dbReference type="InterPro" id="IPR006204">
    <property type="entry name" value="GHMP_kinase_N_dom"/>
</dbReference>
<dbReference type="GO" id="GO:0005524">
    <property type="term" value="F:ATP binding"/>
    <property type="evidence" value="ECO:0007669"/>
    <property type="project" value="UniProtKB-UniRule"/>
</dbReference>
<accession>U1PNU6</accession>
<comment type="function">
    <text evidence="2">Catalyzes the condensation of 4-aminobenzoate (pABA) with 5-phospho-alpha-D-ribose 1-diphosphate (PRPP) to produce beta-ribofuranosylaminobenzene 5'-phosphate (beta-RFA-P).</text>
</comment>
<feature type="region of interest" description="Disordered" evidence="3">
    <location>
        <begin position="113"/>
        <end position="132"/>
    </location>
</feature>
<dbReference type="Proteomes" id="UP000030710">
    <property type="component" value="Unassembled WGS sequence"/>
</dbReference>
<dbReference type="UniPathway" id="UPA00065"/>
<name>U1PNU6_9EURY</name>
<dbReference type="Gene3D" id="3.30.230.10">
    <property type="match status" value="1"/>
</dbReference>
<comment type="similarity">
    <text evidence="2">Belongs to the beta-RFA-P synthase family.</text>
</comment>
<dbReference type="STRING" id="1238425.J07HQW2_01837"/>
<dbReference type="EMBL" id="KE356561">
    <property type="protein sequence ID" value="ERG95382.1"/>
    <property type="molecule type" value="Genomic_DNA"/>
</dbReference>
<dbReference type="InterPro" id="IPR004422">
    <property type="entry name" value="RFAP_synthase"/>
</dbReference>
<dbReference type="PANTHER" id="PTHR20861">
    <property type="entry name" value="HOMOSERINE/4-DIPHOSPHOCYTIDYL-2-C-METHYL-D-ERYTHRITOL KINASE"/>
    <property type="match status" value="1"/>
</dbReference>
<dbReference type="Pfam" id="PF00288">
    <property type="entry name" value="GHMP_kinases_N"/>
    <property type="match status" value="1"/>
</dbReference>
<reference evidence="5 6" key="1">
    <citation type="journal article" date="2013" name="PLoS ONE">
        <title>Assembly-driven community genomics of a hypersaline microbial ecosystem.</title>
        <authorList>
            <person name="Podell S."/>
            <person name="Ugalde J.A."/>
            <person name="Narasingarao P."/>
            <person name="Banfield J.F."/>
            <person name="Heidelberg K.B."/>
            <person name="Allen E.E."/>
        </authorList>
    </citation>
    <scope>NUCLEOTIDE SEQUENCE [LARGE SCALE GENOMIC DNA]</scope>
    <source>
        <strain evidence="6">J07HQW2</strain>
    </source>
</reference>
<evidence type="ECO:0000256" key="1">
    <source>
        <dbReference type="ARBA" id="ARBA00022679"/>
    </source>
</evidence>
<dbReference type="PIRSF" id="PIRSF004884">
    <property type="entry name" value="Sugar_kin_arch"/>
    <property type="match status" value="1"/>
</dbReference>
<sequence>MNSGRVRVTTGGRIHFGFLNLSLAQDRLYGGIGLSVREPTTTVVAEPIDDSGDAPTIVCSHSTAHEHATRAVDILNLDSVSVNVESALPRHAGLGSGTQLALTTLTAVANAYDQPPQPRENAPTLGRGGRSGIGVGTFETGGFIIDGGHSTARFTIDRPSDGSWAVPPVITRQRIPDSWRFLLLIPDVDPGRSGTEEEASMRSVIKQASPDIADRIAGTVMRKLLPAIATENAEQFGTAVKTIGRLNGRWYTDEQGGVYRPPAGELVASLNESSSCYGAGQSSWGPTVYGITDVEHAEAARDAGQHALDAAGVDGNVRVVRGQNDGVTVKQLES</sequence>
<evidence type="ECO:0000313" key="5">
    <source>
        <dbReference type="EMBL" id="ERG95382.1"/>
    </source>
</evidence>
<feature type="domain" description="GHMP kinase N-terminal" evidence="4">
    <location>
        <begin position="73"/>
        <end position="123"/>
    </location>
</feature>
<dbReference type="NCBIfam" id="TIGR00144">
    <property type="entry name" value="beta_RFAP_syn"/>
    <property type="match status" value="1"/>
</dbReference>
<dbReference type="RefSeq" id="WP_021054860.1">
    <property type="nucleotide sequence ID" value="NZ_KE356561.1"/>
</dbReference>
<comment type="catalytic activity">
    <reaction evidence="2">
        <text>5-phospho-alpha-D-ribose 1-diphosphate + 4-hydroxybenzoate + H(+) = 4-(beta-D-ribofuranosyl)phenol 5'-phosphate + CO2 + diphosphate</text>
        <dbReference type="Rhea" id="RHEA:48556"/>
        <dbReference type="ChEBI" id="CHEBI:15378"/>
        <dbReference type="ChEBI" id="CHEBI:16526"/>
        <dbReference type="ChEBI" id="CHEBI:17879"/>
        <dbReference type="ChEBI" id="CHEBI:33019"/>
        <dbReference type="ChEBI" id="CHEBI:58017"/>
        <dbReference type="ChEBI" id="CHEBI:82767"/>
        <dbReference type="EC" id="2.4.2.54"/>
    </reaction>
</comment>
<keyword evidence="2" id="KW-0328">Glycosyltransferase</keyword>
<dbReference type="InterPro" id="IPR014721">
    <property type="entry name" value="Ribsml_uS5_D2-typ_fold_subgr"/>
</dbReference>
<dbReference type="GO" id="GO:0043793">
    <property type="term" value="F:beta-ribofuranosylaminobenzene 5'-phosphate synthase activity"/>
    <property type="evidence" value="ECO:0007669"/>
    <property type="project" value="UniProtKB-EC"/>
</dbReference>
<dbReference type="eggNOG" id="arCOG01026">
    <property type="taxonomic scope" value="Archaea"/>
</dbReference>